<dbReference type="FunFam" id="3.90.850.10:FF:000002">
    <property type="entry name" value="2-hydroxyhepta-2,4-diene-1,7-dioate isomerase"/>
    <property type="match status" value="1"/>
</dbReference>
<dbReference type="InterPro" id="IPR029058">
    <property type="entry name" value="AB_hydrolase_fold"/>
</dbReference>
<organism evidence="5 6">
    <name type="scientific">Cucurbitaria berberidis CBS 394.84</name>
    <dbReference type="NCBI Taxonomy" id="1168544"/>
    <lineage>
        <taxon>Eukaryota</taxon>
        <taxon>Fungi</taxon>
        <taxon>Dikarya</taxon>
        <taxon>Ascomycota</taxon>
        <taxon>Pezizomycotina</taxon>
        <taxon>Dothideomycetes</taxon>
        <taxon>Pleosporomycetidae</taxon>
        <taxon>Pleosporales</taxon>
        <taxon>Pleosporineae</taxon>
        <taxon>Cucurbitariaceae</taxon>
        <taxon>Cucurbitaria</taxon>
    </lineage>
</organism>
<dbReference type="RefSeq" id="XP_040791430.1">
    <property type="nucleotide sequence ID" value="XM_040938287.1"/>
</dbReference>
<dbReference type="PANTHER" id="PTHR11820">
    <property type="entry name" value="ACYLPYRUVASE"/>
    <property type="match status" value="1"/>
</dbReference>
<dbReference type="Proteomes" id="UP000800039">
    <property type="component" value="Unassembled WGS sequence"/>
</dbReference>
<dbReference type="PANTHER" id="PTHR11820:SF7">
    <property type="entry name" value="ACYLPYRUVASE FAHD1, MITOCHONDRIAL"/>
    <property type="match status" value="1"/>
</dbReference>
<dbReference type="EMBL" id="ML976615">
    <property type="protein sequence ID" value="KAF1848867.1"/>
    <property type="molecule type" value="Genomic_DNA"/>
</dbReference>
<keyword evidence="2" id="KW-0479">Metal-binding</keyword>
<dbReference type="GeneID" id="63855541"/>
<dbReference type="Gene3D" id="3.40.50.1820">
    <property type="entry name" value="alpha/beta hydrolase"/>
    <property type="match status" value="1"/>
</dbReference>
<dbReference type="GO" id="GO:0050163">
    <property type="term" value="F:oxaloacetate tautomerase activity"/>
    <property type="evidence" value="ECO:0007669"/>
    <property type="project" value="UniProtKB-ARBA"/>
</dbReference>
<dbReference type="InterPro" id="IPR011234">
    <property type="entry name" value="Fumarylacetoacetase-like_C"/>
</dbReference>
<comment type="caution">
    <text evidence="5">The sequence shown here is derived from an EMBL/GenBank/DDBJ whole genome shotgun (WGS) entry which is preliminary data.</text>
</comment>
<dbReference type="AlphaFoldDB" id="A0A9P4GNE9"/>
<feature type="domain" description="AB hydrolase-1" evidence="3">
    <location>
        <begin position="402"/>
        <end position="515"/>
    </location>
</feature>
<dbReference type="GO" id="GO:0046872">
    <property type="term" value="F:metal ion binding"/>
    <property type="evidence" value="ECO:0007669"/>
    <property type="project" value="UniProtKB-KW"/>
</dbReference>
<dbReference type="Gene3D" id="3.90.850.10">
    <property type="entry name" value="Fumarylacetoacetase-like, C-terminal domain"/>
    <property type="match status" value="1"/>
</dbReference>
<evidence type="ECO:0000256" key="1">
    <source>
        <dbReference type="ARBA" id="ARBA00010211"/>
    </source>
</evidence>
<dbReference type="InterPro" id="IPR000073">
    <property type="entry name" value="AB_hydrolase_1"/>
</dbReference>
<evidence type="ECO:0000313" key="5">
    <source>
        <dbReference type="EMBL" id="KAF1848867.1"/>
    </source>
</evidence>
<evidence type="ECO:0000313" key="6">
    <source>
        <dbReference type="Proteomes" id="UP000800039"/>
    </source>
</evidence>
<dbReference type="Pfam" id="PF01557">
    <property type="entry name" value="FAA_hydrolase"/>
    <property type="match status" value="1"/>
</dbReference>
<name>A0A9P4GNE9_9PLEO</name>
<sequence>MTEESDAIRGCMQQSHAYTPPWFLRSMSSVAPFKANITEMIAWETHLNTDYIICIQSTSWSMSFTNYIAYEDLKSGRNRIGHYDLSEKTIQPLSFISGTHLDNLYQVIEVGEANIIPSGSPFSASSAKILPPFTGRDVLCVGKNYAEHAKEFNSSGFDSSDKVDTPSHPVIFTKRFTSIIGDGEEIFPHPEFTQTADYEGEIGVVIGKPGFRVSEDDAMSHVWGYTIVNDMTARERQRDHKQFYIGKSPDTFCPMGPIAVPASKLDKVLCVQTHVNGELRQNATTDDLIFSIPYLIKTMSEGQTLMPGDVLATGTPAGVGIGRKPPVYLRPGDTIAVSVTGLGTLTNRIADLNSPNPIVKRVQNISHLPQTNTTKSVDTSMLTQINNKPLFYKHLGDSKKSPIVFIHGLGGSSEFYTPLIDSIDLKTAHSLHLFDLEGHGLSPTSPLNRLSIESFTEDVNGIFESANITSGASIIAHSMGCLVAVNFALTHPGKVSKLILLGPPPSPLLEADSNATFARAEMVRTKGMAAVVDVVAAAGTSATTKASNQLAVAAVRMSLLGQDPEGYAKACAALAGAKGLDFGAIQATTTTLIVTGSEDEVSPPQLCEEFVKALKGKASLEVLHKIGHWHVFEDLQGVSSAVNDFLR</sequence>
<gene>
    <name evidence="5" type="ORF">K460DRAFT_428241</name>
</gene>
<feature type="domain" description="Fumarylacetoacetase-like C-terminal" evidence="4">
    <location>
        <begin position="138"/>
        <end position="349"/>
    </location>
</feature>
<dbReference type="OrthoDB" id="194468at2759"/>
<evidence type="ECO:0000256" key="2">
    <source>
        <dbReference type="ARBA" id="ARBA00022723"/>
    </source>
</evidence>
<keyword evidence="6" id="KW-1185">Reference proteome</keyword>
<accession>A0A9P4GNE9</accession>
<dbReference type="GO" id="GO:0018773">
    <property type="term" value="F:acetylpyruvate hydrolase activity"/>
    <property type="evidence" value="ECO:0007669"/>
    <property type="project" value="TreeGrafter"/>
</dbReference>
<proteinExistence type="inferred from homology"/>
<comment type="similarity">
    <text evidence="1">Belongs to the FAH family.</text>
</comment>
<dbReference type="SUPFAM" id="SSF56529">
    <property type="entry name" value="FAH"/>
    <property type="match status" value="1"/>
</dbReference>
<reference evidence="5" key="1">
    <citation type="submission" date="2020-01" db="EMBL/GenBank/DDBJ databases">
        <authorList>
            <consortium name="DOE Joint Genome Institute"/>
            <person name="Haridas S."/>
            <person name="Albert R."/>
            <person name="Binder M."/>
            <person name="Bloem J."/>
            <person name="Labutti K."/>
            <person name="Salamov A."/>
            <person name="Andreopoulos B."/>
            <person name="Baker S.E."/>
            <person name="Barry K."/>
            <person name="Bills G."/>
            <person name="Bluhm B.H."/>
            <person name="Cannon C."/>
            <person name="Castanera R."/>
            <person name="Culley D.E."/>
            <person name="Daum C."/>
            <person name="Ezra D."/>
            <person name="Gonzalez J.B."/>
            <person name="Henrissat B."/>
            <person name="Kuo A."/>
            <person name="Liang C."/>
            <person name="Lipzen A."/>
            <person name="Lutzoni F."/>
            <person name="Magnuson J."/>
            <person name="Mondo S."/>
            <person name="Nolan M."/>
            <person name="Ohm R."/>
            <person name="Pangilinan J."/>
            <person name="Park H.-J."/>
            <person name="Ramirez L."/>
            <person name="Alfaro M."/>
            <person name="Sun H."/>
            <person name="Tritt A."/>
            <person name="Yoshinaga Y."/>
            <person name="Zwiers L.-H."/>
            <person name="Turgeon B.G."/>
            <person name="Goodwin S.B."/>
            <person name="Spatafora J.W."/>
            <person name="Crous P.W."/>
            <person name="Grigoriev I.V."/>
        </authorList>
    </citation>
    <scope>NUCLEOTIDE SEQUENCE</scope>
    <source>
        <strain evidence="5">CBS 394.84</strain>
    </source>
</reference>
<evidence type="ECO:0000259" key="4">
    <source>
        <dbReference type="Pfam" id="PF01557"/>
    </source>
</evidence>
<dbReference type="Pfam" id="PF00561">
    <property type="entry name" value="Abhydrolase_1"/>
    <property type="match status" value="1"/>
</dbReference>
<dbReference type="GO" id="GO:0006107">
    <property type="term" value="P:oxaloacetate metabolic process"/>
    <property type="evidence" value="ECO:0007669"/>
    <property type="project" value="UniProtKB-ARBA"/>
</dbReference>
<dbReference type="InterPro" id="IPR036663">
    <property type="entry name" value="Fumarylacetoacetase_C_sf"/>
</dbReference>
<evidence type="ECO:0008006" key="7">
    <source>
        <dbReference type="Google" id="ProtNLM"/>
    </source>
</evidence>
<protein>
    <recommendedName>
        <fullName evidence="7">Fumarylacetoacetate hydrolase-like protein</fullName>
    </recommendedName>
</protein>
<dbReference type="PRINTS" id="PR00111">
    <property type="entry name" value="ABHYDROLASE"/>
</dbReference>
<evidence type="ECO:0000259" key="3">
    <source>
        <dbReference type="Pfam" id="PF00561"/>
    </source>
</evidence>
<dbReference type="SUPFAM" id="SSF53474">
    <property type="entry name" value="alpha/beta-Hydrolases"/>
    <property type="match status" value="1"/>
</dbReference>